<sequence>MQSVNKLVLGKLLNDLKSEVDLTIEEKNVKKVNEYIDYYSKSPKKNHIDTEW</sequence>
<protein>
    <submittedName>
        <fullName evidence="1">Uncharacterized protein</fullName>
    </submittedName>
</protein>
<organism evidence="1 2">
    <name type="scientific">Metamycoplasma alkalescens</name>
    <dbReference type="NCBI Taxonomy" id="45363"/>
    <lineage>
        <taxon>Bacteria</taxon>
        <taxon>Bacillati</taxon>
        <taxon>Mycoplasmatota</taxon>
        <taxon>Mycoplasmoidales</taxon>
        <taxon>Metamycoplasmataceae</taxon>
        <taxon>Metamycoplasma</taxon>
    </lineage>
</organism>
<dbReference type="KEGG" id="mala:NCTC10135_00835"/>
<evidence type="ECO:0000313" key="2">
    <source>
        <dbReference type="Proteomes" id="UP000259864"/>
    </source>
</evidence>
<dbReference type="AlphaFoldDB" id="A0A3B0PAH1"/>
<feature type="non-terminal residue" evidence="1">
    <location>
        <position position="52"/>
    </location>
</feature>
<gene>
    <name evidence="1" type="ORF">NCTC10135_00835</name>
</gene>
<name>A0A3B0PAH1_9BACT</name>
<evidence type="ECO:0000313" key="1">
    <source>
        <dbReference type="EMBL" id="SYV90314.1"/>
    </source>
</evidence>
<accession>A0A3B0PAH1</accession>
<reference evidence="2" key="1">
    <citation type="submission" date="2018-06" db="EMBL/GenBank/DDBJ databases">
        <authorList>
            <consortium name="Pathogen Informatics"/>
        </authorList>
    </citation>
    <scope>NUCLEOTIDE SEQUENCE [LARGE SCALE GENOMIC DNA]</scope>
    <source>
        <strain evidence="2">NCTC10135</strain>
    </source>
</reference>
<dbReference type="Proteomes" id="UP000259864">
    <property type="component" value="Chromosome 1"/>
</dbReference>
<proteinExistence type="predicted"/>
<dbReference type="EMBL" id="LS991949">
    <property type="protein sequence ID" value="SYV90314.1"/>
    <property type="molecule type" value="Genomic_DNA"/>
</dbReference>